<dbReference type="RefSeq" id="WP_219790840.1">
    <property type="nucleotide sequence ID" value="NZ_JAHYCA010000002.1"/>
</dbReference>
<dbReference type="Pfam" id="PF13672">
    <property type="entry name" value="PP2C_2"/>
    <property type="match status" value="1"/>
</dbReference>
<accession>A0ABS6ZK06</accession>
<keyword evidence="3" id="KW-1185">Reference proteome</keyword>
<evidence type="ECO:0000313" key="3">
    <source>
        <dbReference type="Proteomes" id="UP000769617"/>
    </source>
</evidence>
<proteinExistence type="predicted"/>
<name>A0ABS6ZK06_9GAMM</name>
<feature type="domain" description="PPM-type phosphatase" evidence="1">
    <location>
        <begin position="35"/>
        <end position="246"/>
    </location>
</feature>
<gene>
    <name evidence="2" type="ORF">KPL81_04415</name>
</gene>
<dbReference type="InterPro" id="IPR001932">
    <property type="entry name" value="PPM-type_phosphatase-like_dom"/>
</dbReference>
<dbReference type="InterPro" id="IPR036457">
    <property type="entry name" value="PPM-type-like_dom_sf"/>
</dbReference>
<dbReference type="Proteomes" id="UP000769617">
    <property type="component" value="Unassembled WGS sequence"/>
</dbReference>
<sequence>MPVESSPTHGASLSAWSVMSVATAGLAHLEGSPPLPCQDAAGGAATPRPALVLADGAGSSPDSGLGARVLIAAMLRLVDTLEAQLAWLLDGRDEPSPEVLRQFAELLSRHARGSLVDRAAEQHRAARDLRCTLLLALVGHERLLWLKIGDGEIVLERAAPLAERAGEEPGLAPHLFTLGERGKGEFANQTCFVDERLDVTQVQYGCESTVALTGIALMSDGAAEKLVSLDGEQVSGQLSYWFDDLRQGRLRQRQLVRRFYSEEFCRGTSGDDRSIALLAREPEAR</sequence>
<comment type="caution">
    <text evidence="2">The sequence shown here is derived from an EMBL/GenBank/DDBJ whole genome shotgun (WGS) entry which is preliminary data.</text>
</comment>
<organism evidence="2 3">
    <name type="scientific">Billgrantia antri</name>
    <dbReference type="NCBI Taxonomy" id="2846777"/>
    <lineage>
        <taxon>Bacteria</taxon>
        <taxon>Pseudomonadati</taxon>
        <taxon>Pseudomonadota</taxon>
        <taxon>Gammaproteobacteria</taxon>
        <taxon>Oceanospirillales</taxon>
        <taxon>Halomonadaceae</taxon>
        <taxon>Billgrantia</taxon>
    </lineage>
</organism>
<reference evidence="2 3" key="1">
    <citation type="submission" date="2021-07" db="EMBL/GenBank/DDBJ databases">
        <authorList>
            <person name="So Y."/>
        </authorList>
    </citation>
    <scope>NUCLEOTIDE SEQUENCE [LARGE SCALE GENOMIC DNA]</scope>
    <source>
        <strain evidence="2 3">Y3S6</strain>
    </source>
</reference>
<evidence type="ECO:0000259" key="1">
    <source>
        <dbReference type="Pfam" id="PF13672"/>
    </source>
</evidence>
<protein>
    <submittedName>
        <fullName evidence="2">Protein phosphatase 2C domain-containing protein</fullName>
    </submittedName>
</protein>
<dbReference type="SUPFAM" id="SSF81606">
    <property type="entry name" value="PP2C-like"/>
    <property type="match status" value="1"/>
</dbReference>
<dbReference type="Gene3D" id="3.60.40.10">
    <property type="entry name" value="PPM-type phosphatase domain"/>
    <property type="match status" value="1"/>
</dbReference>
<evidence type="ECO:0000313" key="2">
    <source>
        <dbReference type="EMBL" id="MBW6390401.1"/>
    </source>
</evidence>
<dbReference type="EMBL" id="JAHYCA010000002">
    <property type="protein sequence ID" value="MBW6390401.1"/>
    <property type="molecule type" value="Genomic_DNA"/>
</dbReference>